<sequence length="366" mass="40111">MLEKLGEAGLVTAGKVIDAMRSGTADSYVDYTRPARVEPLMIVDSSVLFNENTPTVTQSLHSAFSAYYLLSWNMLQASIDNIAVARHLDKLNPNRSPKDSAIDTAGAIWTMSNESFKHRLPSFKSISNEATQMLGGENEISEPGGLASRSTEVIKEASNLSVGKLLEVQVSAGGNKGTLPIMIRLQASTMVPDLLSKLLSTGHVDNDVSTRWIKYRSGQINLVDLLTARDLVKEHKKNLMQDKTGVYTALANQRRNNKFSGMLSLNPSVANSTNLVVTTMETIKKVELAMNDKFSNFKARQKLFDATGLFIVAVMDTEYDRVQFYTTGIPSVSDLSIRECKAANQKESASITDILKAYQLGNAPSF</sequence>
<dbReference type="EMBL" id="AP014693">
    <property type="protein sequence ID" value="BAQ02701.1"/>
    <property type="molecule type" value="Genomic_DNA"/>
</dbReference>
<dbReference type="KEGG" id="vg:26639614"/>
<name>A0A0A8JBD3_9CAUD</name>
<accession>A0A0A8JBD3</accession>
<evidence type="ECO:0000313" key="1">
    <source>
        <dbReference type="EMBL" id="BAQ02701.1"/>
    </source>
</evidence>
<reference evidence="1 2" key="1">
    <citation type="submission" date="2014-12" db="EMBL/GenBank/DDBJ databases">
        <title>Genome analysis of a novel jumbo phage RSL2 infecting the phytopathogen Ralstonia solanacearum.</title>
        <authorList>
            <person name="Kawasaki T."/>
            <person name="Fujie M."/>
            <person name="Chatchawankanphanich O."/>
            <person name="Ogata H."/>
            <person name="Yamada T."/>
        </authorList>
    </citation>
    <scope>NUCLEOTIDE SEQUENCE [LARGE SCALE GENOMIC DNA]</scope>
    <source>
        <strain evidence="1 2">RSL2</strain>
    </source>
</reference>
<dbReference type="OrthoDB" id="29693at10239"/>
<dbReference type="Proteomes" id="UP000203794">
    <property type="component" value="Segment"/>
</dbReference>
<dbReference type="GeneID" id="26639614"/>
<organism evidence="1 2">
    <name type="scientific">Ralstonia phage RSL2</name>
    <dbReference type="NCBI Taxonomy" id="1585840"/>
    <lineage>
        <taxon>Viruses</taxon>
        <taxon>Duplodnaviria</taxon>
        <taxon>Heunggongvirae</taxon>
        <taxon>Uroviricota</taxon>
        <taxon>Caudoviricetes</taxon>
        <taxon>Chimalliviridae</taxon>
        <taxon>Chiangmaivirus</taxon>
        <taxon>Chiangmaivirus RSL2</taxon>
    </lineage>
</organism>
<proteinExistence type="predicted"/>
<keyword evidence="2" id="KW-1185">Reference proteome</keyword>
<dbReference type="RefSeq" id="YP_009213022.1">
    <property type="nucleotide sequence ID" value="NC_028950.1"/>
</dbReference>
<protein>
    <submittedName>
        <fullName evidence="1">Uncharacterized protein</fullName>
    </submittedName>
</protein>
<evidence type="ECO:0000313" key="2">
    <source>
        <dbReference type="Proteomes" id="UP000203794"/>
    </source>
</evidence>